<reference evidence="2 3" key="2">
    <citation type="journal article" date="2023" name="ChemBioChem">
        <title>Acyltransferase Domain Exchange between Two Independent Type I Polyketide Synthases in the Same Producer Strain of Macrolide Antibiotics.</title>
        <authorList>
            <person name="Kudo F."/>
            <person name="Kishikawa K."/>
            <person name="Tsuboi K."/>
            <person name="Kido T."/>
            <person name="Usui T."/>
            <person name="Hashimoto J."/>
            <person name="Shin-Ya K."/>
            <person name="Miyanaga A."/>
            <person name="Eguchi T."/>
        </authorList>
    </citation>
    <scope>NUCLEOTIDE SEQUENCE [LARGE SCALE GENOMIC DNA]</scope>
    <source>
        <strain evidence="2 3">A-8890</strain>
    </source>
</reference>
<accession>A0ABN5V9L5</accession>
<feature type="compositionally biased region" description="Polar residues" evidence="1">
    <location>
        <begin position="1"/>
        <end position="22"/>
    </location>
</feature>
<name>A0ABN5V9L5_9ACTN</name>
<sequence length="138" mass="15498">MANKPQQNGSQGWSHRANTAIRQPSEVRANWMVLAPSPLERRTVQVPDLRYSPNATRYHRKWRDSNSAGVPDTVGPDKLRYVVEKPVARPMRQGLEAKPAEMTTGFGRPLANSREDGDGLLAQQVDLPSTEEGKQPRW</sequence>
<reference evidence="2 3" key="1">
    <citation type="journal article" date="2010" name="ChemBioChem">
        <title>Cloning and characterization of the biosynthetic gene cluster of 16-membered macrolide antibiotic FD-891: involvement of a dual functional cytochrome P450 monooxygenase catalyzing epoxidation and hydroxylation.</title>
        <authorList>
            <person name="Kudo F."/>
            <person name="Motegi A."/>
            <person name="Mizoue K."/>
            <person name="Eguchi T."/>
        </authorList>
    </citation>
    <scope>NUCLEOTIDE SEQUENCE [LARGE SCALE GENOMIC DNA]</scope>
    <source>
        <strain evidence="2 3">A-8890</strain>
    </source>
</reference>
<protein>
    <submittedName>
        <fullName evidence="2">Uncharacterized protein</fullName>
    </submittedName>
</protein>
<keyword evidence="3" id="KW-1185">Reference proteome</keyword>
<gene>
    <name evidence="2" type="ORF">SGFS_009700</name>
</gene>
<dbReference type="Proteomes" id="UP001321542">
    <property type="component" value="Chromosome"/>
</dbReference>
<proteinExistence type="predicted"/>
<evidence type="ECO:0000313" key="2">
    <source>
        <dbReference type="EMBL" id="BBC29676.1"/>
    </source>
</evidence>
<evidence type="ECO:0000256" key="1">
    <source>
        <dbReference type="SAM" id="MobiDB-lite"/>
    </source>
</evidence>
<organism evidence="2 3">
    <name type="scientific">Streptomyces graminofaciens</name>
    <dbReference type="NCBI Taxonomy" id="68212"/>
    <lineage>
        <taxon>Bacteria</taxon>
        <taxon>Bacillati</taxon>
        <taxon>Actinomycetota</taxon>
        <taxon>Actinomycetes</taxon>
        <taxon>Kitasatosporales</taxon>
        <taxon>Streptomycetaceae</taxon>
        <taxon>Streptomyces</taxon>
    </lineage>
</organism>
<evidence type="ECO:0000313" key="3">
    <source>
        <dbReference type="Proteomes" id="UP001321542"/>
    </source>
</evidence>
<feature type="region of interest" description="Disordered" evidence="1">
    <location>
        <begin position="1"/>
        <end position="24"/>
    </location>
</feature>
<dbReference type="EMBL" id="AP018448">
    <property type="protein sequence ID" value="BBC29676.1"/>
    <property type="molecule type" value="Genomic_DNA"/>
</dbReference>
<feature type="region of interest" description="Disordered" evidence="1">
    <location>
        <begin position="90"/>
        <end position="138"/>
    </location>
</feature>